<feature type="transmembrane region" description="Helical" evidence="2">
    <location>
        <begin position="25"/>
        <end position="48"/>
    </location>
</feature>
<keyword evidence="2" id="KW-0472">Membrane</keyword>
<keyword evidence="2" id="KW-0812">Transmembrane</keyword>
<evidence type="ECO:0000313" key="4">
    <source>
        <dbReference type="Proteomes" id="UP000440614"/>
    </source>
</evidence>
<name>A0A6I0MRC1_BACT4</name>
<gene>
    <name evidence="3" type="ORF">GAO51_24715</name>
</gene>
<evidence type="ECO:0000256" key="2">
    <source>
        <dbReference type="SAM" id="Phobius"/>
    </source>
</evidence>
<dbReference type="EMBL" id="WCSY01000032">
    <property type="protein sequence ID" value="KAB4306078.1"/>
    <property type="molecule type" value="Genomic_DNA"/>
</dbReference>
<accession>A0A6I0MRC1</accession>
<evidence type="ECO:0000313" key="3">
    <source>
        <dbReference type="EMBL" id="KAB4306078.1"/>
    </source>
</evidence>
<sequence>MFKEAAYWMYYFWSKNKRARKDKAVISNATWTMAILWFLNLTALHLLFEAWGWDMLTGWFSSLTDKVEWSRFNPVAYLFAAAMLAPFIWIARKLYYRPAKLKAMQAKYETMGEYRKLLGQCLFWLYITGSFASFFIIAEQKNHSKEQPLIERLQEIRDGKYPVEKTHSPTGKTYSPTGKTYSPTGE</sequence>
<feature type="region of interest" description="Disordered" evidence="1">
    <location>
        <begin position="157"/>
        <end position="186"/>
    </location>
</feature>
<feature type="compositionally biased region" description="Basic and acidic residues" evidence="1">
    <location>
        <begin position="157"/>
        <end position="167"/>
    </location>
</feature>
<feature type="transmembrane region" description="Helical" evidence="2">
    <location>
        <begin position="75"/>
        <end position="96"/>
    </location>
</feature>
<feature type="transmembrane region" description="Helical" evidence="2">
    <location>
        <begin position="117"/>
        <end position="138"/>
    </location>
</feature>
<dbReference type="AlphaFoldDB" id="A0A6I0MRC1"/>
<proteinExistence type="predicted"/>
<feature type="compositionally biased region" description="Polar residues" evidence="1">
    <location>
        <begin position="168"/>
        <end position="186"/>
    </location>
</feature>
<dbReference type="Proteomes" id="UP000440614">
    <property type="component" value="Unassembled WGS sequence"/>
</dbReference>
<dbReference type="GeneID" id="99749505"/>
<keyword evidence="2" id="KW-1133">Transmembrane helix</keyword>
<organism evidence="3 4">
    <name type="scientific">Bacteroides thetaiotaomicron</name>
    <dbReference type="NCBI Taxonomy" id="818"/>
    <lineage>
        <taxon>Bacteria</taxon>
        <taxon>Pseudomonadati</taxon>
        <taxon>Bacteroidota</taxon>
        <taxon>Bacteroidia</taxon>
        <taxon>Bacteroidales</taxon>
        <taxon>Bacteroidaceae</taxon>
        <taxon>Bacteroides</taxon>
    </lineage>
</organism>
<comment type="caution">
    <text evidence="3">The sequence shown here is derived from an EMBL/GenBank/DDBJ whole genome shotgun (WGS) entry which is preliminary data.</text>
</comment>
<protein>
    <submittedName>
        <fullName evidence="3">Uncharacterized protein</fullName>
    </submittedName>
</protein>
<evidence type="ECO:0000256" key="1">
    <source>
        <dbReference type="SAM" id="MobiDB-lite"/>
    </source>
</evidence>
<dbReference type="RefSeq" id="WP_005829933.1">
    <property type="nucleotide sequence ID" value="NZ_JANUNQ010000001.1"/>
</dbReference>
<reference evidence="3 4" key="1">
    <citation type="journal article" date="2019" name="Nat. Med.">
        <title>A library of human gut bacterial isolates paired with longitudinal multiomics data enables mechanistic microbiome research.</title>
        <authorList>
            <person name="Poyet M."/>
            <person name="Groussin M."/>
            <person name="Gibbons S.M."/>
            <person name="Avila-Pacheco J."/>
            <person name="Jiang X."/>
            <person name="Kearney S.M."/>
            <person name="Perrotta A.R."/>
            <person name="Berdy B."/>
            <person name="Zhao S."/>
            <person name="Lieberman T.D."/>
            <person name="Swanson P.K."/>
            <person name="Smith M."/>
            <person name="Roesemann S."/>
            <person name="Alexander J.E."/>
            <person name="Rich S.A."/>
            <person name="Livny J."/>
            <person name="Vlamakis H."/>
            <person name="Clish C."/>
            <person name="Bullock K."/>
            <person name="Deik A."/>
            <person name="Scott J."/>
            <person name="Pierce K.A."/>
            <person name="Xavier R.J."/>
            <person name="Alm E.J."/>
        </authorList>
    </citation>
    <scope>NUCLEOTIDE SEQUENCE [LARGE SCALE GENOMIC DNA]</scope>
    <source>
        <strain evidence="3 4">BIOML-A188</strain>
    </source>
</reference>